<comment type="cofactor">
    <cofactor evidence="8">
        <name>dipyrromethane</name>
        <dbReference type="ChEBI" id="CHEBI:60342"/>
    </cofactor>
    <text evidence="8">Binds 1 dipyrromethane group covalently.</text>
</comment>
<evidence type="ECO:0000256" key="7">
    <source>
        <dbReference type="ARBA" id="ARBA00048169"/>
    </source>
</evidence>
<keyword evidence="5 8" id="KW-0808">Transferase</keyword>
<dbReference type="Proteomes" id="UP000237839">
    <property type="component" value="Unassembled WGS sequence"/>
</dbReference>
<feature type="domain" description="Porphobilinogen deaminase N-terminal" evidence="9">
    <location>
        <begin position="50"/>
        <end position="256"/>
    </location>
</feature>
<evidence type="ECO:0000313" key="12">
    <source>
        <dbReference type="Proteomes" id="UP000237839"/>
    </source>
</evidence>
<comment type="similarity">
    <text evidence="3 8">Belongs to the HMBS family.</text>
</comment>
<evidence type="ECO:0000313" key="11">
    <source>
        <dbReference type="EMBL" id="PRC91267.1"/>
    </source>
</evidence>
<dbReference type="PRINTS" id="PR00151">
    <property type="entry name" value="PORPHBDMNASE"/>
</dbReference>
<evidence type="ECO:0000256" key="8">
    <source>
        <dbReference type="HAMAP-Rule" id="MF_00260"/>
    </source>
</evidence>
<feature type="modified residue" description="S-(dipyrrolylmethanemethyl)cysteine" evidence="8">
    <location>
        <position position="286"/>
    </location>
</feature>
<reference evidence="11 12" key="1">
    <citation type="submission" date="2018-02" db="EMBL/GenBank/DDBJ databases">
        <title>Solimicrobium silvestre gen. nov., sp. nov., isolated from alpine forest soil.</title>
        <authorList>
            <person name="Margesin R."/>
            <person name="Albuquerque L."/>
            <person name="Zhang D.-C."/>
            <person name="Froufe H.J.C."/>
            <person name="Severino R."/>
            <person name="Roxo I."/>
            <person name="Egas C."/>
            <person name="Da Costa M.S."/>
        </authorList>
    </citation>
    <scope>NUCLEOTIDE SEQUENCE [LARGE SCALE GENOMIC DNA]</scope>
    <source>
        <strain evidence="11 12">S20-91</strain>
    </source>
</reference>
<evidence type="ECO:0000256" key="3">
    <source>
        <dbReference type="ARBA" id="ARBA00005638"/>
    </source>
</evidence>
<evidence type="ECO:0000256" key="1">
    <source>
        <dbReference type="ARBA" id="ARBA00002869"/>
    </source>
</evidence>
<evidence type="ECO:0000256" key="2">
    <source>
        <dbReference type="ARBA" id="ARBA00004735"/>
    </source>
</evidence>
<feature type="domain" description="Porphobilinogen deaminase C-terminal" evidence="10">
    <location>
        <begin position="270"/>
        <end position="323"/>
    </location>
</feature>
<dbReference type="GO" id="GO:0004418">
    <property type="term" value="F:hydroxymethylbilane synthase activity"/>
    <property type="evidence" value="ECO:0007669"/>
    <property type="project" value="UniProtKB-UniRule"/>
</dbReference>
<dbReference type="InterPro" id="IPR022419">
    <property type="entry name" value="Porphobilin_deaminase_cofac_BS"/>
</dbReference>
<dbReference type="InterPro" id="IPR022418">
    <property type="entry name" value="Porphobilinogen_deaminase_C"/>
</dbReference>
<protein>
    <recommendedName>
        <fullName evidence="8">Porphobilinogen deaminase</fullName>
        <shortName evidence="8">PBG</shortName>
        <ecNumber evidence="8">2.5.1.61</ecNumber>
    </recommendedName>
    <alternativeName>
        <fullName evidence="8">Hydroxymethylbilane synthase</fullName>
        <shortName evidence="8">HMBS</shortName>
    </alternativeName>
    <alternativeName>
        <fullName evidence="8">Pre-uroporphyrinogen synthase</fullName>
    </alternativeName>
</protein>
<keyword evidence="6 8" id="KW-0627">Porphyrin biosynthesis</keyword>
<evidence type="ECO:0000259" key="9">
    <source>
        <dbReference type="Pfam" id="PF01379"/>
    </source>
</evidence>
<dbReference type="UniPathway" id="UPA00251">
    <property type="reaction ID" value="UER00319"/>
</dbReference>
<organism evidence="11 12">
    <name type="scientific">Solimicrobium silvestre</name>
    <dbReference type="NCBI Taxonomy" id="2099400"/>
    <lineage>
        <taxon>Bacteria</taxon>
        <taxon>Pseudomonadati</taxon>
        <taxon>Pseudomonadota</taxon>
        <taxon>Betaproteobacteria</taxon>
        <taxon>Burkholderiales</taxon>
        <taxon>Oxalobacteraceae</taxon>
        <taxon>Solimicrobium</taxon>
    </lineage>
</organism>
<dbReference type="GO" id="GO:0006782">
    <property type="term" value="P:protoporphyrinogen IX biosynthetic process"/>
    <property type="evidence" value="ECO:0007669"/>
    <property type="project" value="UniProtKB-UniRule"/>
</dbReference>
<dbReference type="NCBIfam" id="TIGR00212">
    <property type="entry name" value="hemC"/>
    <property type="match status" value="1"/>
</dbReference>
<proteinExistence type="inferred from homology"/>
<dbReference type="EC" id="2.5.1.61" evidence="8"/>
<comment type="subunit">
    <text evidence="4 8">Monomer.</text>
</comment>
<dbReference type="PANTHER" id="PTHR11557">
    <property type="entry name" value="PORPHOBILINOGEN DEAMINASE"/>
    <property type="match status" value="1"/>
</dbReference>
<dbReference type="Pfam" id="PF01379">
    <property type="entry name" value="Porphobil_deam"/>
    <property type="match status" value="1"/>
</dbReference>
<dbReference type="Gene3D" id="3.40.190.10">
    <property type="entry name" value="Periplasmic binding protein-like II"/>
    <property type="match status" value="2"/>
</dbReference>
<dbReference type="EMBL" id="PUGF01000026">
    <property type="protein sequence ID" value="PRC91267.1"/>
    <property type="molecule type" value="Genomic_DNA"/>
</dbReference>
<dbReference type="FunFam" id="3.40.190.10:FF:000005">
    <property type="entry name" value="Porphobilinogen deaminase"/>
    <property type="match status" value="1"/>
</dbReference>
<sequence>MHPIAQSQLGLAVIKFGTKICNKSRIGLVCVTWKESVLTPMLPKSAPKKLIIATRESRLAMWQAEHVQARLQALYPECVIELLGMTTRGDQILDRALSKVGGKGLFVKELETAMLDGRADLAVHSLKDMPMDVPVGLQLAAVLERADPRDALVSNLYATLTDLPAGAVIGTSSLRRQAALMAAYPHLLIKPLRGNLDTRLRKLDQGDYAAIILAAAGLKRLGLPERIRAYLEPEQSLPSAGQGAMAIEIADNRPELAAWLAPLNHHVSALAVHAERAVSKAFGGSCQIPLAAYATITDDVMHLRAFVATPDGSKIARAEVCGNSLDGAQLSAQIIDQLQAQDAATILAQCLSVEDKN</sequence>
<dbReference type="InterPro" id="IPR036803">
    <property type="entry name" value="Porphobilinogen_deaminase_C_sf"/>
</dbReference>
<keyword evidence="12" id="KW-1185">Reference proteome</keyword>
<dbReference type="AlphaFoldDB" id="A0A2S9GU57"/>
<comment type="miscellaneous">
    <text evidence="8">The porphobilinogen subunits are added to the dipyrromethane group.</text>
</comment>
<comment type="catalytic activity">
    <reaction evidence="7 8">
        <text>4 porphobilinogen + H2O = hydroxymethylbilane + 4 NH4(+)</text>
        <dbReference type="Rhea" id="RHEA:13185"/>
        <dbReference type="ChEBI" id="CHEBI:15377"/>
        <dbReference type="ChEBI" id="CHEBI:28938"/>
        <dbReference type="ChEBI" id="CHEBI:57845"/>
        <dbReference type="ChEBI" id="CHEBI:58126"/>
        <dbReference type="EC" id="2.5.1.61"/>
    </reaction>
</comment>
<dbReference type="Gene3D" id="3.30.160.40">
    <property type="entry name" value="Porphobilinogen deaminase, C-terminal domain"/>
    <property type="match status" value="1"/>
</dbReference>
<name>A0A2S9GU57_9BURK</name>
<comment type="pathway">
    <text evidence="2">Porphyrin-containing compound metabolism; protoporphyrin-IX biosynthesis; coproporphyrinogen-III from 5-aminolevulinate: step 2/4.</text>
</comment>
<dbReference type="HAMAP" id="MF_00260">
    <property type="entry name" value="Porphobil_deam"/>
    <property type="match status" value="1"/>
</dbReference>
<evidence type="ECO:0000259" key="10">
    <source>
        <dbReference type="Pfam" id="PF03900"/>
    </source>
</evidence>
<dbReference type="CDD" id="cd13646">
    <property type="entry name" value="PBP2_EcHMBS_like"/>
    <property type="match status" value="1"/>
</dbReference>
<dbReference type="PIRSF" id="PIRSF001438">
    <property type="entry name" value="4pyrrol_synth_OHMeBilane_synth"/>
    <property type="match status" value="1"/>
</dbReference>
<comment type="function">
    <text evidence="1 8">Tetrapolymerization of the monopyrrole PBG into the hydroxymethylbilane pre-uroporphyrinogen in several discrete steps.</text>
</comment>
<accession>A0A2S9GU57</accession>
<evidence type="ECO:0000256" key="5">
    <source>
        <dbReference type="ARBA" id="ARBA00022679"/>
    </source>
</evidence>
<evidence type="ECO:0000256" key="6">
    <source>
        <dbReference type="ARBA" id="ARBA00023244"/>
    </source>
</evidence>
<comment type="caution">
    <text evidence="11">The sequence shown here is derived from an EMBL/GenBank/DDBJ whole genome shotgun (WGS) entry which is preliminary data.</text>
</comment>
<dbReference type="SUPFAM" id="SSF54782">
    <property type="entry name" value="Porphobilinogen deaminase (hydroxymethylbilane synthase), C-terminal domain"/>
    <property type="match status" value="1"/>
</dbReference>
<dbReference type="PROSITE" id="PS00533">
    <property type="entry name" value="PORPHOBILINOGEN_DEAM"/>
    <property type="match status" value="1"/>
</dbReference>
<dbReference type="FunFam" id="3.40.190.10:FF:000004">
    <property type="entry name" value="Porphobilinogen deaminase"/>
    <property type="match status" value="1"/>
</dbReference>
<dbReference type="InterPro" id="IPR000860">
    <property type="entry name" value="HemC"/>
</dbReference>
<dbReference type="InterPro" id="IPR022417">
    <property type="entry name" value="Porphobilin_deaminase_N"/>
</dbReference>
<dbReference type="GO" id="GO:0005737">
    <property type="term" value="C:cytoplasm"/>
    <property type="evidence" value="ECO:0007669"/>
    <property type="project" value="UniProtKB-UniRule"/>
</dbReference>
<dbReference type="SUPFAM" id="SSF53850">
    <property type="entry name" value="Periplasmic binding protein-like II"/>
    <property type="match status" value="1"/>
</dbReference>
<dbReference type="Pfam" id="PF03900">
    <property type="entry name" value="Porphobil_deamC"/>
    <property type="match status" value="1"/>
</dbReference>
<evidence type="ECO:0000256" key="4">
    <source>
        <dbReference type="ARBA" id="ARBA00011245"/>
    </source>
</evidence>
<gene>
    <name evidence="8" type="primary">hemC</name>
    <name evidence="11" type="ORF">S2091_4052</name>
</gene>
<dbReference type="PANTHER" id="PTHR11557:SF0">
    <property type="entry name" value="PORPHOBILINOGEN DEAMINASE"/>
    <property type="match status" value="1"/>
</dbReference>